<dbReference type="SUPFAM" id="SSF52540">
    <property type="entry name" value="P-loop containing nucleoside triphosphate hydrolases"/>
    <property type="match status" value="1"/>
</dbReference>
<feature type="compositionally biased region" description="Polar residues" evidence="3">
    <location>
        <begin position="234"/>
        <end position="243"/>
    </location>
</feature>
<dbReference type="InterPro" id="IPR029033">
    <property type="entry name" value="His_PPase_superfam"/>
</dbReference>
<dbReference type="PROSITE" id="PS00175">
    <property type="entry name" value="PG_MUTASE"/>
    <property type="match status" value="1"/>
</dbReference>
<keyword evidence="6" id="KW-1185">Reference proteome</keyword>
<evidence type="ECO:0000259" key="4">
    <source>
        <dbReference type="Pfam" id="PF01591"/>
    </source>
</evidence>
<accession>A0ABY2GSN3</accession>
<dbReference type="InterPro" id="IPR013078">
    <property type="entry name" value="His_Pase_superF_clade-1"/>
</dbReference>
<dbReference type="PANTHER" id="PTHR10606:SF32">
    <property type="entry name" value="6-PHOSPHOFRUCTO-2-KINASE 1"/>
    <property type="match status" value="1"/>
</dbReference>
<feature type="region of interest" description="Disordered" evidence="3">
    <location>
        <begin position="210"/>
        <end position="267"/>
    </location>
</feature>
<evidence type="ECO:0000313" key="6">
    <source>
        <dbReference type="Proteomes" id="UP001642720"/>
    </source>
</evidence>
<dbReference type="CDD" id="cd07067">
    <property type="entry name" value="HP_PGM_like"/>
    <property type="match status" value="1"/>
</dbReference>
<feature type="compositionally biased region" description="Low complexity" evidence="3">
    <location>
        <begin position="163"/>
        <end position="172"/>
    </location>
</feature>
<dbReference type="GeneID" id="300581131"/>
<evidence type="ECO:0000256" key="2">
    <source>
        <dbReference type="ARBA" id="ARBA00022840"/>
    </source>
</evidence>
<reference evidence="5 6" key="1">
    <citation type="submission" date="2018-01" db="EMBL/GenBank/DDBJ databases">
        <title>Genome characterization of the sugarcane-associated fungus Trichoderma ghanense CCMA-1212 and their application in lignocelulose bioconversion.</title>
        <authorList>
            <person name="Steindorff A.S."/>
            <person name="Mendes T.D."/>
            <person name="Vilela E.S.D."/>
            <person name="Rodrigues D.S."/>
            <person name="Formighieri E.F."/>
            <person name="Melo I.S."/>
            <person name="Favaro L.C.L."/>
        </authorList>
    </citation>
    <scope>NUCLEOTIDE SEQUENCE [LARGE SCALE GENOMIC DNA]</scope>
    <source>
        <strain evidence="5 6">CCMA-1212</strain>
    </source>
</reference>
<gene>
    <name evidence="5" type="ORF">CCMA1212_009605</name>
</gene>
<dbReference type="EMBL" id="PPTA01000018">
    <property type="protein sequence ID" value="TFA98625.1"/>
    <property type="molecule type" value="Genomic_DNA"/>
</dbReference>
<dbReference type="Pfam" id="PF00300">
    <property type="entry name" value="His_Phos_1"/>
    <property type="match status" value="1"/>
</dbReference>
<feature type="region of interest" description="Disordered" evidence="3">
    <location>
        <begin position="151"/>
        <end position="193"/>
    </location>
</feature>
<name>A0ABY2GSN3_9HYPO</name>
<dbReference type="SMART" id="SM00855">
    <property type="entry name" value="PGAM"/>
    <property type="match status" value="1"/>
</dbReference>
<organism evidence="5 6">
    <name type="scientific">Trichoderma ghanense</name>
    <dbReference type="NCBI Taxonomy" id="65468"/>
    <lineage>
        <taxon>Eukaryota</taxon>
        <taxon>Fungi</taxon>
        <taxon>Dikarya</taxon>
        <taxon>Ascomycota</taxon>
        <taxon>Pezizomycotina</taxon>
        <taxon>Sordariomycetes</taxon>
        <taxon>Hypocreomycetidae</taxon>
        <taxon>Hypocreales</taxon>
        <taxon>Hypocreaceae</taxon>
        <taxon>Trichoderma</taxon>
    </lineage>
</organism>
<dbReference type="InterPro" id="IPR003094">
    <property type="entry name" value="6Pfruct_kin"/>
</dbReference>
<comment type="caution">
    <text evidence="5">The sequence shown here is derived from an EMBL/GenBank/DDBJ whole genome shotgun (WGS) entry which is preliminary data.</text>
</comment>
<evidence type="ECO:0000313" key="5">
    <source>
        <dbReference type="EMBL" id="TFA98625.1"/>
    </source>
</evidence>
<proteinExistence type="predicted"/>
<feature type="domain" description="6-phosphofructo-2-kinase" evidence="4">
    <location>
        <begin position="272"/>
        <end position="322"/>
    </location>
</feature>
<dbReference type="RefSeq" id="XP_073554827.1">
    <property type="nucleotide sequence ID" value="XM_073706681.1"/>
</dbReference>
<keyword evidence="2" id="KW-0067">ATP-binding</keyword>
<dbReference type="Pfam" id="PF01591">
    <property type="entry name" value="6PF2K"/>
    <property type="match status" value="2"/>
</dbReference>
<sequence length="791" mass="89125">MDPYGIAFHAYRYNEAHLLPAQRFQPTHPAHEPVSQGRTRCLHLIGRATCCRPFISLRVPPRLRQTAASTSALIVPLTLNLILHLDVSRCLPQCCFEEKSSLPNTLRPEPQELLYKGNISAYSSSLFSPSTDAGRRLAKQSALAKLVMNNQLLSSPPSPPSTSPSTTSPTSPDLEHHPQNLAVLPPAGKDAAGSLAPVASVANAVRMMNDLTDTPPYSRSVTSTAPSSPRIPPQRQNSGSQTPRVRPHATTLNIPGMTRSKVSPDGRIPQRDVAAKLVIVMVGLPARGKSYITKKLQRYLTWQQHESRIFNVGNRRRKTAGRRVSVHPKLAPEHYSLDPPVQAAEILLNGAPAPRDEPTELDLNRTESQQEADQSAKFFDPKNEKAAALREQVAMETLDELLDYLLNQGGAVGILDATNSTIKRRQHIVDHIKQRESKLGILFIESICRDPDLLEANMRLKLSGPDYRDKDPVKSLEDFKARVAAYASAYEPLGDYEEEHDMQYIQMIDVGRKLIQHRLKGFLSGGLSTYLSSFNLSPRQIWITRHGQSVDNELGRLGGDSPLTERGHCYAQALHRFITHKRKEWIMEQKSKLAQASFPPLPGDNTPPYPDMYSDLDEKNFCVWTSMLRRSVETAEYFDVDDDYDVKNWEMLNELNSGQFEGMTYEEIAAKYPEEFKKRAQDKLNYIYPGVGGEGYLQVISRLRDMVREIERITDHVLIIGHRSVCRVLMAYFMDLTREDITDMDVPLGMLYSIEPKPYGIAFHAYRYNEAQSWFDELPNYKPQKATRGSV</sequence>
<dbReference type="PANTHER" id="PTHR10606">
    <property type="entry name" value="6-PHOSPHOFRUCTO-2-KINASE/FRUCTOSE-2,6-BISPHOSPHATASE"/>
    <property type="match status" value="1"/>
</dbReference>
<dbReference type="InterPro" id="IPR013079">
    <property type="entry name" value="6Phosfructo_kin"/>
</dbReference>
<dbReference type="InterPro" id="IPR027417">
    <property type="entry name" value="P-loop_NTPase"/>
</dbReference>
<dbReference type="Proteomes" id="UP001642720">
    <property type="component" value="Unassembled WGS sequence"/>
</dbReference>
<keyword evidence="1" id="KW-0547">Nucleotide-binding</keyword>
<evidence type="ECO:0000256" key="1">
    <source>
        <dbReference type="ARBA" id="ARBA00022741"/>
    </source>
</evidence>
<feature type="domain" description="6-phosphofructo-2-kinase" evidence="4">
    <location>
        <begin position="368"/>
        <end position="535"/>
    </location>
</feature>
<dbReference type="PRINTS" id="PR00991">
    <property type="entry name" value="6PFRUCTKNASE"/>
</dbReference>
<dbReference type="Gene3D" id="3.40.50.300">
    <property type="entry name" value="P-loop containing nucleotide triphosphate hydrolases"/>
    <property type="match status" value="1"/>
</dbReference>
<dbReference type="SUPFAM" id="SSF53254">
    <property type="entry name" value="Phosphoglycerate mutase-like"/>
    <property type="match status" value="1"/>
</dbReference>
<evidence type="ECO:0000256" key="3">
    <source>
        <dbReference type="SAM" id="MobiDB-lite"/>
    </source>
</evidence>
<protein>
    <submittedName>
        <fullName evidence="5">6-phosphofructo-2-kinase 1</fullName>
    </submittedName>
</protein>
<feature type="compositionally biased region" description="Polar residues" evidence="3">
    <location>
        <begin position="211"/>
        <end position="227"/>
    </location>
</feature>
<dbReference type="Gene3D" id="3.40.50.1240">
    <property type="entry name" value="Phosphoglycerate mutase-like"/>
    <property type="match status" value="1"/>
</dbReference>
<dbReference type="InterPro" id="IPR001345">
    <property type="entry name" value="PG/BPGM_mutase_AS"/>
</dbReference>